<dbReference type="EMBL" id="CAJOBG010001820">
    <property type="protein sequence ID" value="CAF3961126.1"/>
    <property type="molecule type" value="Genomic_DNA"/>
</dbReference>
<feature type="region of interest" description="Disordered" evidence="1">
    <location>
        <begin position="225"/>
        <end position="245"/>
    </location>
</feature>
<feature type="domain" description="TH1" evidence="2">
    <location>
        <begin position="401"/>
        <end position="594"/>
    </location>
</feature>
<dbReference type="EMBL" id="CAJOBF010000036">
    <property type="protein sequence ID" value="CAF3730080.1"/>
    <property type="molecule type" value="Genomic_DNA"/>
</dbReference>
<organism evidence="4 5">
    <name type="scientific">Rotaria magnacalcarata</name>
    <dbReference type="NCBI Taxonomy" id="392030"/>
    <lineage>
        <taxon>Eukaryota</taxon>
        <taxon>Metazoa</taxon>
        <taxon>Spiralia</taxon>
        <taxon>Gnathifera</taxon>
        <taxon>Rotifera</taxon>
        <taxon>Eurotatoria</taxon>
        <taxon>Bdelloidea</taxon>
        <taxon>Philodinida</taxon>
        <taxon>Philodinidae</taxon>
        <taxon>Rotaria</taxon>
    </lineage>
</organism>
<dbReference type="AlphaFoldDB" id="A0A819LAB4"/>
<dbReference type="Proteomes" id="UP000663866">
    <property type="component" value="Unassembled WGS sequence"/>
</dbReference>
<evidence type="ECO:0000256" key="1">
    <source>
        <dbReference type="SAM" id="MobiDB-lite"/>
    </source>
</evidence>
<keyword evidence="5" id="KW-1185">Reference proteome</keyword>
<dbReference type="GO" id="GO:0016459">
    <property type="term" value="C:myosin complex"/>
    <property type="evidence" value="ECO:0007669"/>
    <property type="project" value="InterPro"/>
</dbReference>
<dbReference type="Proteomes" id="UP000663842">
    <property type="component" value="Unassembled WGS sequence"/>
</dbReference>
<evidence type="ECO:0000313" key="5">
    <source>
        <dbReference type="Proteomes" id="UP000663866"/>
    </source>
</evidence>
<feature type="compositionally biased region" description="Polar residues" evidence="1">
    <location>
        <begin position="19"/>
        <end position="30"/>
    </location>
</feature>
<dbReference type="InterPro" id="IPR010926">
    <property type="entry name" value="Myosin_TH1"/>
</dbReference>
<dbReference type="Pfam" id="PF06017">
    <property type="entry name" value="Myosin_TH1"/>
    <property type="match status" value="1"/>
</dbReference>
<protein>
    <recommendedName>
        <fullName evidence="2">TH1 domain-containing protein</fullName>
    </recommendedName>
</protein>
<proteinExistence type="predicted"/>
<accession>A0A819LAB4</accession>
<evidence type="ECO:0000313" key="3">
    <source>
        <dbReference type="EMBL" id="CAF3730080.1"/>
    </source>
</evidence>
<sequence>MRNSKVQDEEKSKRDGSQQEKQLPKSRTSTVKIIKDKPIAARKQLFLNARKDCNRSKRTKLCRFLYLKPEITFKDEVQPLATPGQSTVRMDKIINKNPNIFRKDANQGGVRNWQKPRLVIRSTRTFNQTRRASDTLLPLLMKTHLHRQRSRADSTNSTFNEASFQQCVNYFSKDKENKRDSSPIRRMLTHSASDVKSCMRRNKLDESISQYEMILRHLKNYDQFITEHPSPSPQSSASLKQRQTSFDHPQISTIVAEEKEKNKIFPKTFSSKRQTQSLSRNIAQTFSEFIANDIFLSSTPSGLRSLSISHASSKTDMAESIQPKHDQTAIPSEKNPTPESSENTVVVTEEVQIVLKELDNILDSKDQERSLTPNSQINVIVVNLPAFSKEEKIPSSEKPLMQRLFEGKKTAYNTDELDMKPIRLPEDMISTHDIARVKVFFDSETLLYTTKMIKISRRGYKQHIRILCITSERLYNITKKNPYPKEAVCLNQILGVTCTPYKDGFMCIHTNNVHGDRGDWLAVVDHPCEFITQLFMVMGRDNNSDGFLQIKAQFTHCRRFVGESMSIDCTISTVKSDNFLIKKTNFDAITIYTP</sequence>
<gene>
    <name evidence="4" type="ORF">OVN521_LOCUS12813</name>
    <name evidence="3" type="ORF">UXM345_LOCUS771</name>
</gene>
<dbReference type="GO" id="GO:0003774">
    <property type="term" value="F:cytoskeletal motor activity"/>
    <property type="evidence" value="ECO:0007669"/>
    <property type="project" value="InterPro"/>
</dbReference>
<reference evidence="4" key="1">
    <citation type="submission" date="2021-02" db="EMBL/GenBank/DDBJ databases">
        <authorList>
            <person name="Nowell W R."/>
        </authorList>
    </citation>
    <scope>NUCLEOTIDE SEQUENCE</scope>
</reference>
<evidence type="ECO:0000259" key="2">
    <source>
        <dbReference type="PROSITE" id="PS51757"/>
    </source>
</evidence>
<feature type="region of interest" description="Disordered" evidence="1">
    <location>
        <begin position="314"/>
        <end position="344"/>
    </location>
</feature>
<name>A0A819LAB4_9BILA</name>
<feature type="compositionally biased region" description="Basic and acidic residues" evidence="1">
    <location>
        <begin position="1"/>
        <end position="18"/>
    </location>
</feature>
<feature type="compositionally biased region" description="Polar residues" evidence="1">
    <location>
        <begin position="233"/>
        <end position="245"/>
    </location>
</feature>
<evidence type="ECO:0000313" key="4">
    <source>
        <dbReference type="EMBL" id="CAF3961126.1"/>
    </source>
</evidence>
<comment type="caution">
    <text evidence="4">The sequence shown here is derived from an EMBL/GenBank/DDBJ whole genome shotgun (WGS) entry which is preliminary data.</text>
</comment>
<dbReference type="PROSITE" id="PS51757">
    <property type="entry name" value="TH1"/>
    <property type="match status" value="1"/>
</dbReference>
<feature type="region of interest" description="Disordered" evidence="1">
    <location>
        <begin position="1"/>
        <end position="30"/>
    </location>
</feature>